<keyword evidence="2" id="KW-1185">Reference proteome</keyword>
<dbReference type="EMBL" id="AP019309">
    <property type="protein sequence ID" value="BBH27920.1"/>
    <property type="molecule type" value="Genomic_DNA"/>
</dbReference>
<dbReference type="RefSeq" id="WP_125120596.1">
    <property type="nucleotide sequence ID" value="NZ_AP019309.1"/>
</dbReference>
<sequence length="311" mass="36260">MILNTGNRTDIPAFYGEWFMNRIRAGFVYSRNPYYPDLVTSYKLDPQVVDIIAFCSKNPIPFLKYIDELKDYRLFFMVTITPYGQEIEPHVPNKNRVMDSVKVLSQKLGPKAVTWRYDPIFINEKYTVDYHIRIFKQMCERLSGYVDTCIISFIDLYAKTRRNFPGVEEVSMKDQMRLAKAFQEICESYHIHLKTCLEDNSYLRALNIDVSGCMTKETLERAFDLTLKIPHLTDARKGCHCLLGNDIGTYNTCGHGCLYCYANEDHDQVKRLMQEHDPLSPLLIGHVKKTDLIRTAKQESFIDRQISLFDL</sequence>
<evidence type="ECO:0000313" key="1">
    <source>
        <dbReference type="EMBL" id="BBH27920.1"/>
    </source>
</evidence>
<dbReference type="OrthoDB" id="9771212at2"/>
<protein>
    <recommendedName>
        <fullName evidence="3">DUF1848 domain-containing protein</fullName>
    </recommendedName>
</protein>
<name>A0A3G9JA25_9FIRM</name>
<dbReference type="AlphaFoldDB" id="A0A3G9JA25"/>
<gene>
    <name evidence="1" type="ORF">SG0102_28540</name>
</gene>
<organism evidence="1 2">
    <name type="scientific">Intestinibaculum porci</name>
    <dbReference type="NCBI Taxonomy" id="2487118"/>
    <lineage>
        <taxon>Bacteria</taxon>
        <taxon>Bacillati</taxon>
        <taxon>Bacillota</taxon>
        <taxon>Erysipelotrichia</taxon>
        <taxon>Erysipelotrichales</taxon>
        <taxon>Erysipelotrichaceae</taxon>
        <taxon>Intestinibaculum</taxon>
    </lineage>
</organism>
<dbReference type="Proteomes" id="UP000268059">
    <property type="component" value="Chromosome"/>
</dbReference>
<reference evidence="1 2" key="1">
    <citation type="submission" date="2018-11" db="EMBL/GenBank/DDBJ databases">
        <title>Novel Erysipelotrichaceae bacterium isolated from small intestine of a swine.</title>
        <authorList>
            <person name="Kim J.S."/>
            <person name="Choe H."/>
            <person name="Lee Y.R."/>
            <person name="Kim K.M."/>
            <person name="Park D.S."/>
        </authorList>
    </citation>
    <scope>NUCLEOTIDE SEQUENCE [LARGE SCALE GENOMIC DNA]</scope>
    <source>
        <strain evidence="1 2">SG0102</strain>
    </source>
</reference>
<dbReference type="InParanoid" id="A0A3G9JA25"/>
<dbReference type="InterPro" id="IPR014998">
    <property type="entry name" value="DUF1848"/>
</dbReference>
<accession>A0A3G9JA25</accession>
<dbReference type="KEGG" id="ebm:SG0102_28540"/>
<evidence type="ECO:0000313" key="2">
    <source>
        <dbReference type="Proteomes" id="UP000268059"/>
    </source>
</evidence>
<dbReference type="Pfam" id="PF08902">
    <property type="entry name" value="DUF1848"/>
    <property type="match status" value="1"/>
</dbReference>
<proteinExistence type="predicted"/>
<evidence type="ECO:0008006" key="3">
    <source>
        <dbReference type="Google" id="ProtNLM"/>
    </source>
</evidence>